<keyword evidence="2" id="KW-1185">Reference proteome</keyword>
<sequence length="88" mass="9903">MSSSREPLLEDTVGYIKSSYWKPRVPSPRGGLITSGAALAPEVAHPSARRQEFFAVILKWPWPAPEVTFRLFALDNMDLGVVLIIQHW</sequence>
<gene>
    <name evidence="1" type="ORF">NDU88_000917</name>
</gene>
<accession>A0AAV7N9C1</accession>
<evidence type="ECO:0000313" key="1">
    <source>
        <dbReference type="EMBL" id="KAJ1112656.1"/>
    </source>
</evidence>
<evidence type="ECO:0000313" key="2">
    <source>
        <dbReference type="Proteomes" id="UP001066276"/>
    </source>
</evidence>
<organism evidence="1 2">
    <name type="scientific">Pleurodeles waltl</name>
    <name type="common">Iberian ribbed newt</name>
    <dbReference type="NCBI Taxonomy" id="8319"/>
    <lineage>
        <taxon>Eukaryota</taxon>
        <taxon>Metazoa</taxon>
        <taxon>Chordata</taxon>
        <taxon>Craniata</taxon>
        <taxon>Vertebrata</taxon>
        <taxon>Euteleostomi</taxon>
        <taxon>Amphibia</taxon>
        <taxon>Batrachia</taxon>
        <taxon>Caudata</taxon>
        <taxon>Salamandroidea</taxon>
        <taxon>Salamandridae</taxon>
        <taxon>Pleurodelinae</taxon>
        <taxon>Pleurodeles</taxon>
    </lineage>
</organism>
<comment type="caution">
    <text evidence="1">The sequence shown here is derived from an EMBL/GenBank/DDBJ whole genome shotgun (WGS) entry which is preliminary data.</text>
</comment>
<dbReference type="Proteomes" id="UP001066276">
    <property type="component" value="Chromosome 8"/>
</dbReference>
<reference evidence="1" key="1">
    <citation type="journal article" date="2022" name="bioRxiv">
        <title>Sequencing and chromosome-scale assembly of the giantPleurodeles waltlgenome.</title>
        <authorList>
            <person name="Brown T."/>
            <person name="Elewa A."/>
            <person name="Iarovenko S."/>
            <person name="Subramanian E."/>
            <person name="Araus A.J."/>
            <person name="Petzold A."/>
            <person name="Susuki M."/>
            <person name="Suzuki K.-i.T."/>
            <person name="Hayashi T."/>
            <person name="Toyoda A."/>
            <person name="Oliveira C."/>
            <person name="Osipova E."/>
            <person name="Leigh N.D."/>
            <person name="Simon A."/>
            <person name="Yun M.H."/>
        </authorList>
    </citation>
    <scope>NUCLEOTIDE SEQUENCE</scope>
    <source>
        <strain evidence="1">20211129_DDA</strain>
        <tissue evidence="1">Liver</tissue>
    </source>
</reference>
<dbReference type="EMBL" id="JANPWB010000012">
    <property type="protein sequence ID" value="KAJ1112656.1"/>
    <property type="molecule type" value="Genomic_DNA"/>
</dbReference>
<protein>
    <submittedName>
        <fullName evidence="1">Uncharacterized protein</fullName>
    </submittedName>
</protein>
<proteinExistence type="predicted"/>
<dbReference type="AlphaFoldDB" id="A0AAV7N9C1"/>
<name>A0AAV7N9C1_PLEWA</name>